<reference evidence="4" key="1">
    <citation type="submission" date="2016-10" db="EMBL/GenBank/DDBJ databases">
        <authorList>
            <person name="Varghese N."/>
            <person name="Submissions S."/>
        </authorList>
    </citation>
    <scope>NUCLEOTIDE SEQUENCE [LARGE SCALE GENOMIC DNA]</scope>
    <source>
        <strain evidence="4">DSM 100420</strain>
    </source>
</reference>
<feature type="compositionally biased region" description="Basic and acidic residues" evidence="1">
    <location>
        <begin position="106"/>
        <end position="135"/>
    </location>
</feature>
<keyword evidence="4" id="KW-1185">Reference proteome</keyword>
<evidence type="ECO:0000256" key="2">
    <source>
        <dbReference type="SAM" id="SignalP"/>
    </source>
</evidence>
<name>A0A1H3LLP5_9RHOB</name>
<evidence type="ECO:0000313" key="4">
    <source>
        <dbReference type="Proteomes" id="UP000198914"/>
    </source>
</evidence>
<accession>A0A1H3LLP5</accession>
<feature type="chain" id="PRO_5011524489" description="Peptidase propeptide and YPEB domain-containing protein" evidence="2">
    <location>
        <begin position="28"/>
        <end position="168"/>
    </location>
</feature>
<evidence type="ECO:0000313" key="3">
    <source>
        <dbReference type="EMBL" id="SDY65220.1"/>
    </source>
</evidence>
<evidence type="ECO:0000256" key="1">
    <source>
        <dbReference type="SAM" id="MobiDB-lite"/>
    </source>
</evidence>
<proteinExistence type="predicted"/>
<dbReference type="EMBL" id="FNPX01000002">
    <property type="protein sequence ID" value="SDY65220.1"/>
    <property type="molecule type" value="Genomic_DNA"/>
</dbReference>
<feature type="signal peptide" evidence="2">
    <location>
        <begin position="1"/>
        <end position="27"/>
    </location>
</feature>
<feature type="region of interest" description="Disordered" evidence="1">
    <location>
        <begin position="83"/>
        <end position="168"/>
    </location>
</feature>
<gene>
    <name evidence="3" type="ORF">SAMN05444004_102243</name>
</gene>
<protein>
    <recommendedName>
        <fullName evidence="5">Peptidase propeptide and YPEB domain-containing protein</fullName>
    </recommendedName>
</protein>
<organism evidence="3 4">
    <name type="scientific">Jannaschia faecimaris</name>
    <dbReference type="NCBI Taxonomy" id="1244108"/>
    <lineage>
        <taxon>Bacteria</taxon>
        <taxon>Pseudomonadati</taxon>
        <taxon>Pseudomonadota</taxon>
        <taxon>Alphaproteobacteria</taxon>
        <taxon>Rhodobacterales</taxon>
        <taxon>Roseobacteraceae</taxon>
        <taxon>Jannaschia</taxon>
    </lineage>
</organism>
<dbReference type="AlphaFoldDB" id="A0A1H3LLP5"/>
<keyword evidence="2" id="KW-0732">Signal</keyword>
<dbReference type="Proteomes" id="UP000198914">
    <property type="component" value="Unassembled WGS sequence"/>
</dbReference>
<sequence length="168" mass="18023">MSAFRFVHLGALSALSLVFVMGSPAMSQTVEVDEVTEEVVEAAAEEGFEQVSIRDRWNETEYEMKKGTESLIVVYDKLAGRMETEEGEEIEEGARHPGLKGIETALEAHLRNAERAATRDEARAERRAERDDRQASRSQGRGNGNGGNGGGNNGNGGGNGGGNGNGRK</sequence>
<evidence type="ECO:0008006" key="5">
    <source>
        <dbReference type="Google" id="ProtNLM"/>
    </source>
</evidence>
<feature type="compositionally biased region" description="Gly residues" evidence="1">
    <location>
        <begin position="141"/>
        <end position="168"/>
    </location>
</feature>